<gene>
    <name evidence="2" type="ORF">GTA08_BOTSDO09989</name>
</gene>
<proteinExistence type="predicted"/>
<reference evidence="2" key="1">
    <citation type="submission" date="2020-04" db="EMBL/GenBank/DDBJ databases">
        <title>Genome Assembly and Annotation of Botryosphaeria dothidea sdau 11-99, a Latent Pathogen of Apple Fruit Ring Rot in China.</title>
        <authorList>
            <person name="Yu C."/>
            <person name="Diao Y."/>
            <person name="Lu Q."/>
            <person name="Zhao J."/>
            <person name="Cui S."/>
            <person name="Peng C."/>
            <person name="He B."/>
            <person name="Liu H."/>
        </authorList>
    </citation>
    <scope>NUCLEOTIDE SEQUENCE [LARGE SCALE GENOMIC DNA]</scope>
    <source>
        <strain evidence="2">Sdau11-99</strain>
    </source>
</reference>
<accession>A0A8H4N016</accession>
<evidence type="ECO:0000313" key="2">
    <source>
        <dbReference type="EMBL" id="KAF4302083.1"/>
    </source>
</evidence>
<organism evidence="2 3">
    <name type="scientific">Botryosphaeria dothidea</name>
    <dbReference type="NCBI Taxonomy" id="55169"/>
    <lineage>
        <taxon>Eukaryota</taxon>
        <taxon>Fungi</taxon>
        <taxon>Dikarya</taxon>
        <taxon>Ascomycota</taxon>
        <taxon>Pezizomycotina</taxon>
        <taxon>Dothideomycetes</taxon>
        <taxon>Dothideomycetes incertae sedis</taxon>
        <taxon>Botryosphaeriales</taxon>
        <taxon>Botryosphaeriaceae</taxon>
        <taxon>Botryosphaeria</taxon>
    </lineage>
</organism>
<dbReference type="EMBL" id="WWBZ02000073">
    <property type="protein sequence ID" value="KAF4302083.1"/>
    <property type="molecule type" value="Genomic_DNA"/>
</dbReference>
<protein>
    <submittedName>
        <fullName evidence="2">Uncharacterized protein</fullName>
    </submittedName>
</protein>
<sequence length="282" mass="33303">MASAYCNISCSVERDDGENLFPMLKRHCKKLPKLFRKRSKKDDSASESEDGTSNKTLPHYLRYTHEDTPYDEYLHGATFRLDRIHGEAHLIIQLQDCALALCQYRLLQDYVPPNQQQPRRQDLEEILSQPRISWKELHAHLDRELAEEWRTKCNERKPDDLPWLSVVRRVAKNMRSMPDWHLIREIGEHVSRLDAGVDNGIEELAGMADAWSLGRKIRKDIEHDMNYAFPKSDQEEERSRIQRGINREKEKFFEVLKDAHRCGKFKLCSEYLRERRGIISQT</sequence>
<evidence type="ECO:0000256" key="1">
    <source>
        <dbReference type="SAM" id="MobiDB-lite"/>
    </source>
</evidence>
<dbReference type="Proteomes" id="UP000572817">
    <property type="component" value="Unassembled WGS sequence"/>
</dbReference>
<feature type="region of interest" description="Disordered" evidence="1">
    <location>
        <begin position="39"/>
        <end position="58"/>
    </location>
</feature>
<comment type="caution">
    <text evidence="2">The sequence shown here is derived from an EMBL/GenBank/DDBJ whole genome shotgun (WGS) entry which is preliminary data.</text>
</comment>
<evidence type="ECO:0000313" key="3">
    <source>
        <dbReference type="Proteomes" id="UP000572817"/>
    </source>
</evidence>
<dbReference type="AlphaFoldDB" id="A0A8H4N016"/>
<keyword evidence="3" id="KW-1185">Reference proteome</keyword>
<name>A0A8H4N016_9PEZI</name>